<evidence type="ECO:0000256" key="1">
    <source>
        <dbReference type="SAM" id="Phobius"/>
    </source>
</evidence>
<dbReference type="Pfam" id="PF11188">
    <property type="entry name" value="DUF2975"/>
    <property type="match status" value="1"/>
</dbReference>
<feature type="transmembrane region" description="Helical" evidence="1">
    <location>
        <begin position="21"/>
        <end position="40"/>
    </location>
</feature>
<keyword evidence="1" id="KW-1133">Transmembrane helix</keyword>
<name>B8I1R9_RUMCH</name>
<dbReference type="STRING" id="394503.Ccel_3416"/>
<organism evidence="2 3">
    <name type="scientific">Ruminiclostridium cellulolyticum (strain ATCC 35319 / DSM 5812 / JCM 6584 / H10)</name>
    <name type="common">Clostridium cellulolyticum</name>
    <dbReference type="NCBI Taxonomy" id="394503"/>
    <lineage>
        <taxon>Bacteria</taxon>
        <taxon>Bacillati</taxon>
        <taxon>Bacillota</taxon>
        <taxon>Clostridia</taxon>
        <taxon>Eubacteriales</taxon>
        <taxon>Oscillospiraceae</taxon>
        <taxon>Ruminiclostridium</taxon>
    </lineage>
</organism>
<evidence type="ECO:0000313" key="2">
    <source>
        <dbReference type="EMBL" id="ACL77704.1"/>
    </source>
</evidence>
<evidence type="ECO:0000313" key="3">
    <source>
        <dbReference type="Proteomes" id="UP000001349"/>
    </source>
</evidence>
<dbReference type="AlphaFoldDB" id="B8I1R9"/>
<dbReference type="KEGG" id="cce:Ccel_3416"/>
<feature type="transmembrane region" description="Helical" evidence="1">
    <location>
        <begin position="95"/>
        <end position="116"/>
    </location>
</feature>
<feature type="transmembrane region" description="Helical" evidence="1">
    <location>
        <begin position="52"/>
        <end position="74"/>
    </location>
</feature>
<keyword evidence="1" id="KW-0472">Membrane</keyword>
<sequence length="156" mass="17673">MGYQILGKRGLSQIMEVLCTVFQVFGVILIATLPWTLNYYLLLKNTTVGPRIYYSMMILLVISGICAFTILIQAKKVLHNINTKSPFTFDTANRIKSISYLCLPIAFAYFIGVFFIPSVFVILVGLTFLFLAACIFIIAELFFQAVKYKQENDLTI</sequence>
<dbReference type="eggNOG" id="ENOG5032KDP">
    <property type="taxonomic scope" value="Bacteria"/>
</dbReference>
<dbReference type="InterPro" id="IPR021354">
    <property type="entry name" value="DUF2975"/>
</dbReference>
<dbReference type="RefSeq" id="WP_015926756.1">
    <property type="nucleotide sequence ID" value="NC_011898.1"/>
</dbReference>
<proteinExistence type="predicted"/>
<keyword evidence="1" id="KW-0812">Transmembrane</keyword>
<keyword evidence="3" id="KW-1185">Reference proteome</keyword>
<dbReference type="Proteomes" id="UP000001349">
    <property type="component" value="Chromosome"/>
</dbReference>
<dbReference type="HOGENOM" id="CLU_137810_1_0_9"/>
<feature type="transmembrane region" description="Helical" evidence="1">
    <location>
        <begin position="122"/>
        <end position="143"/>
    </location>
</feature>
<dbReference type="OrthoDB" id="9791568at2"/>
<evidence type="ECO:0008006" key="4">
    <source>
        <dbReference type="Google" id="ProtNLM"/>
    </source>
</evidence>
<reference evidence="2 3" key="1">
    <citation type="submission" date="2009-01" db="EMBL/GenBank/DDBJ databases">
        <title>Complete sequence of Clostridium cellulolyticum H10.</title>
        <authorList>
            <consortium name="US DOE Joint Genome Institute"/>
            <person name="Lucas S."/>
            <person name="Copeland A."/>
            <person name="Lapidus A."/>
            <person name="Glavina del Rio T."/>
            <person name="Dalin E."/>
            <person name="Tice H."/>
            <person name="Bruce D."/>
            <person name="Goodwin L."/>
            <person name="Pitluck S."/>
            <person name="Chertkov O."/>
            <person name="Saunders E."/>
            <person name="Brettin T."/>
            <person name="Detter J.C."/>
            <person name="Han C."/>
            <person name="Larimer F."/>
            <person name="Land M."/>
            <person name="Hauser L."/>
            <person name="Kyrpides N."/>
            <person name="Ivanova N."/>
            <person name="Zhou J."/>
            <person name="Richardson P."/>
        </authorList>
    </citation>
    <scope>NUCLEOTIDE SEQUENCE [LARGE SCALE GENOMIC DNA]</scope>
    <source>
        <strain evidence="3">ATCC 35319 / DSM 5812 / JCM 6584 / H10</strain>
    </source>
</reference>
<protein>
    <recommendedName>
        <fullName evidence="4">DUF2975 domain-containing protein</fullName>
    </recommendedName>
</protein>
<gene>
    <name evidence="2" type="ordered locus">Ccel_3416</name>
</gene>
<accession>B8I1R9</accession>
<dbReference type="EMBL" id="CP001348">
    <property type="protein sequence ID" value="ACL77704.1"/>
    <property type="molecule type" value="Genomic_DNA"/>
</dbReference>